<dbReference type="InterPro" id="IPR000792">
    <property type="entry name" value="Tscrpt_reg_LuxR_C"/>
</dbReference>
<dbReference type="Gene3D" id="1.10.10.10">
    <property type="entry name" value="Winged helix-like DNA-binding domain superfamily/Winged helix DNA-binding domain"/>
    <property type="match status" value="1"/>
</dbReference>
<keyword evidence="1" id="KW-0812">Transmembrane</keyword>
<name>A0ABW3CUQ9_9FLAO</name>
<dbReference type="SMART" id="SM00421">
    <property type="entry name" value="HTH_LUXR"/>
    <property type="match status" value="1"/>
</dbReference>
<dbReference type="EMBL" id="JBHTJH010000001">
    <property type="protein sequence ID" value="MFD0860584.1"/>
    <property type="molecule type" value="Genomic_DNA"/>
</dbReference>
<dbReference type="InterPro" id="IPR036388">
    <property type="entry name" value="WH-like_DNA-bd_sf"/>
</dbReference>
<dbReference type="Proteomes" id="UP001596978">
    <property type="component" value="Unassembled WGS sequence"/>
</dbReference>
<evidence type="ECO:0000313" key="4">
    <source>
        <dbReference type="Proteomes" id="UP001596978"/>
    </source>
</evidence>
<dbReference type="SUPFAM" id="SSF50978">
    <property type="entry name" value="WD40 repeat-like"/>
    <property type="match status" value="1"/>
</dbReference>
<dbReference type="RefSeq" id="WP_386402087.1">
    <property type="nucleotide sequence ID" value="NZ_JBHTJH010000001.1"/>
</dbReference>
<gene>
    <name evidence="3" type="ORF">ACFQ1M_00065</name>
</gene>
<organism evidence="3 4">
    <name type="scientific">Sungkyunkwania multivorans</name>
    <dbReference type="NCBI Taxonomy" id="1173618"/>
    <lineage>
        <taxon>Bacteria</taxon>
        <taxon>Pseudomonadati</taxon>
        <taxon>Bacteroidota</taxon>
        <taxon>Flavobacteriia</taxon>
        <taxon>Flavobacteriales</taxon>
        <taxon>Flavobacteriaceae</taxon>
        <taxon>Sungkyunkwania</taxon>
    </lineage>
</organism>
<dbReference type="Gene3D" id="2.60.40.10">
    <property type="entry name" value="Immunoglobulins"/>
    <property type="match status" value="1"/>
</dbReference>
<evidence type="ECO:0000256" key="1">
    <source>
        <dbReference type="SAM" id="Phobius"/>
    </source>
</evidence>
<feature type="domain" description="HTH luxR-type" evidence="2">
    <location>
        <begin position="856"/>
        <end position="913"/>
    </location>
</feature>
<dbReference type="InterPro" id="IPR016032">
    <property type="entry name" value="Sig_transdc_resp-reg_C-effctor"/>
</dbReference>
<protein>
    <submittedName>
        <fullName evidence="3">LuxR C-terminal-related transcriptional regulator</fullName>
    </submittedName>
</protein>
<dbReference type="InterPro" id="IPR015943">
    <property type="entry name" value="WD40/YVTN_repeat-like_dom_sf"/>
</dbReference>
<dbReference type="Pfam" id="PF00196">
    <property type="entry name" value="GerE"/>
    <property type="match status" value="1"/>
</dbReference>
<keyword evidence="4" id="KW-1185">Reference proteome</keyword>
<comment type="caution">
    <text evidence="3">The sequence shown here is derived from an EMBL/GenBank/DDBJ whole genome shotgun (WGS) entry which is preliminary data.</text>
</comment>
<sequence>MKFKITLFFILSFALCLGQKFIPQIDNFDFGENQNWGVDVGHNGLLFLANNKGLTVYNGQKWDLFELPKKTITRSVFVDNERIYTGSYEEFGYWEKDSKGNFKYYSLSALFKNSENIDSEEFWQILKFQGNIFFRSFGGLYKYDGETISKIDNSEGVSAMTFYNNELLVATPTNGMQMLKNDHLVSFYRIRASTYKNIKCLASYRGRLFLYDNVKGGFLFDGRIFSKIEEGINSTLKENVINNAVFVNKEKLALGSIKNGILIYDIKEKTLSSLNKKIGLNNNTVLGLDHDNGNLWAALDNGISKINLKSSYRYYFDLNGDLGTVYDIQYFNGNYYLASNTGIYTFNDDQLVLIENSEGHTWNLSIIDNKIYCGHNEGIYRIENNKMAPVALTYGGVYGFTKIPYQDNSYLQGTYSGISLMNFKNGEIIVSKIQGIDVPINKIIFESDRKIWATHQYKGLFRLTLDENYQRITDIETFTSDINIDEYKTGIYKIGDELLFYNSNKWFKLGDPNTSGSRFIEIKKLRGLSCIGVEEDGAWFLDSKEKSTLLFLNNSFELRTKLVDFEISKYFVSNYEKIIVENDSIRLLNLNEGFAKFNVNSIVKETVSEPFIDKIYSSKNSFSTLNFSKLKIPYEKSRYLTFEVYTPYLLENKMEYVLSGETYQNQAIENGQFTLQNLDHGNYNLDIYNGSSNKADLNNENGSGKTSLSFEVLPPWYYSKLAYVTYFLLILLMVYLVYRRNRLKLQKEQMLLKQKYAREVKEKIHTLEKANLKNQIEDKTKELTNSARSVIKKNEAIILLRNELSRLREHSPDNNRTNKVLRSSKEYINIKNDWQQFEKNFKSINKDFFANLVKRHPKMTTRDLKLCAYIKTGLTSKEIAPLMGISKRGVELHRYRVRKKLNVDKSENFNDFLKNF</sequence>
<proteinExistence type="predicted"/>
<dbReference type="InterPro" id="IPR013783">
    <property type="entry name" value="Ig-like_fold"/>
</dbReference>
<keyword evidence="1" id="KW-0472">Membrane</keyword>
<keyword evidence="1" id="KW-1133">Transmembrane helix</keyword>
<feature type="transmembrane region" description="Helical" evidence="1">
    <location>
        <begin position="716"/>
        <end position="738"/>
    </location>
</feature>
<dbReference type="SUPFAM" id="SSF46894">
    <property type="entry name" value="C-terminal effector domain of the bipartite response regulators"/>
    <property type="match status" value="1"/>
</dbReference>
<dbReference type="InterPro" id="IPR036322">
    <property type="entry name" value="WD40_repeat_dom_sf"/>
</dbReference>
<evidence type="ECO:0000313" key="3">
    <source>
        <dbReference type="EMBL" id="MFD0860584.1"/>
    </source>
</evidence>
<dbReference type="SUPFAM" id="SSF63829">
    <property type="entry name" value="Calcium-dependent phosphotriesterase"/>
    <property type="match status" value="1"/>
</dbReference>
<dbReference type="Gene3D" id="2.130.10.10">
    <property type="entry name" value="YVTN repeat-like/Quinoprotein amine dehydrogenase"/>
    <property type="match status" value="2"/>
</dbReference>
<evidence type="ECO:0000259" key="2">
    <source>
        <dbReference type="SMART" id="SM00421"/>
    </source>
</evidence>
<reference evidence="4" key="1">
    <citation type="journal article" date="2019" name="Int. J. Syst. Evol. Microbiol.">
        <title>The Global Catalogue of Microorganisms (GCM) 10K type strain sequencing project: providing services to taxonomists for standard genome sequencing and annotation.</title>
        <authorList>
            <consortium name="The Broad Institute Genomics Platform"/>
            <consortium name="The Broad Institute Genome Sequencing Center for Infectious Disease"/>
            <person name="Wu L."/>
            <person name="Ma J."/>
        </authorList>
    </citation>
    <scope>NUCLEOTIDE SEQUENCE [LARGE SCALE GENOMIC DNA]</scope>
    <source>
        <strain evidence="4">CCUG 62952</strain>
    </source>
</reference>
<accession>A0ABW3CUQ9</accession>